<protein>
    <recommendedName>
        <fullName evidence="1">Ribonuclease H1 N-terminal domain-containing protein</fullName>
    </recommendedName>
</protein>
<reference evidence="3" key="1">
    <citation type="submission" date="2017-12" db="EMBL/GenBank/DDBJ databases">
        <authorList>
            <consortium name="DOE Joint Genome Institute"/>
            <person name="Mondo S.J."/>
            <person name="Kjaerbolling I."/>
            <person name="Vesth T.C."/>
            <person name="Frisvad J.C."/>
            <person name="Nybo J.L."/>
            <person name="Theobald S."/>
            <person name="Kuo A."/>
            <person name="Bowyer P."/>
            <person name="Matsuda Y."/>
            <person name="Lyhne E.K."/>
            <person name="Kogle M.E."/>
            <person name="Clum A."/>
            <person name="Lipzen A."/>
            <person name="Salamov A."/>
            <person name="Ngan C.Y."/>
            <person name="Daum C."/>
            <person name="Chiniquy J."/>
            <person name="Barry K."/>
            <person name="LaButti K."/>
            <person name="Haridas S."/>
            <person name="Simmons B.A."/>
            <person name="Magnuson J.K."/>
            <person name="Mortensen U.H."/>
            <person name="Larsen T.O."/>
            <person name="Grigoriev I.V."/>
            <person name="Baker S.E."/>
            <person name="Andersen M.R."/>
            <person name="Nordberg H.P."/>
            <person name="Cantor M.N."/>
            <person name="Hua S.X."/>
        </authorList>
    </citation>
    <scope>NUCLEOTIDE SEQUENCE [LARGE SCALE GENOMIC DNA]</scope>
    <source>
        <strain evidence="3">IBT 19404</strain>
    </source>
</reference>
<sequence>MAPKDNRNEACYSVYRGRVDTPTIYRSWSQVHPRVTGYANAVHKKFDTIELARKDMQSRNVGHFKEEMGMEANGKKPGPRKRKYYAVAGGRHTGVFTDWDDADAASKNTSACHESFATREEADRFIMAWKDAYADTWRRQIRIALDSGWNPKDMKMDTGFLLGKDCDVLPRLENLSIGDGF</sequence>
<dbReference type="AlphaFoldDB" id="A0A2J5HS04"/>
<evidence type="ECO:0000313" key="3">
    <source>
        <dbReference type="Proteomes" id="UP000235023"/>
    </source>
</evidence>
<dbReference type="OrthoDB" id="407198at2759"/>
<dbReference type="Pfam" id="PF01693">
    <property type="entry name" value="Cauli_VI"/>
    <property type="match status" value="2"/>
</dbReference>
<dbReference type="Gene3D" id="3.40.970.10">
    <property type="entry name" value="Ribonuclease H1, N-terminal domain"/>
    <property type="match status" value="2"/>
</dbReference>
<feature type="domain" description="Ribonuclease H1 N-terminal" evidence="1">
    <location>
        <begin position="12"/>
        <end position="53"/>
    </location>
</feature>
<proteinExistence type="predicted"/>
<evidence type="ECO:0000313" key="2">
    <source>
        <dbReference type="EMBL" id="PLN80045.1"/>
    </source>
</evidence>
<dbReference type="InterPro" id="IPR011320">
    <property type="entry name" value="RNase_H1_N"/>
</dbReference>
<dbReference type="Proteomes" id="UP000235023">
    <property type="component" value="Unassembled WGS sequence"/>
</dbReference>
<dbReference type="InterPro" id="IPR009027">
    <property type="entry name" value="Ribosomal_bL9/RNase_H1_N"/>
</dbReference>
<dbReference type="InterPro" id="IPR037056">
    <property type="entry name" value="RNase_H1_N_sf"/>
</dbReference>
<dbReference type="EMBL" id="KZ559552">
    <property type="protein sequence ID" value="PLN80045.1"/>
    <property type="molecule type" value="Genomic_DNA"/>
</dbReference>
<feature type="domain" description="Ribonuclease H1 N-terminal" evidence="1">
    <location>
        <begin position="83"/>
        <end position="125"/>
    </location>
</feature>
<evidence type="ECO:0000259" key="1">
    <source>
        <dbReference type="Pfam" id="PF01693"/>
    </source>
</evidence>
<dbReference type="SUPFAM" id="SSF55658">
    <property type="entry name" value="L9 N-domain-like"/>
    <property type="match status" value="2"/>
</dbReference>
<organism evidence="2 3">
    <name type="scientific">Aspergillus taichungensis</name>
    <dbReference type="NCBI Taxonomy" id="482145"/>
    <lineage>
        <taxon>Eukaryota</taxon>
        <taxon>Fungi</taxon>
        <taxon>Dikarya</taxon>
        <taxon>Ascomycota</taxon>
        <taxon>Pezizomycotina</taxon>
        <taxon>Eurotiomycetes</taxon>
        <taxon>Eurotiomycetidae</taxon>
        <taxon>Eurotiales</taxon>
        <taxon>Aspergillaceae</taxon>
        <taxon>Aspergillus</taxon>
        <taxon>Aspergillus subgen. Circumdati</taxon>
    </lineage>
</organism>
<accession>A0A2J5HS04</accession>
<gene>
    <name evidence="2" type="ORF">BDW42DRAFT_171770</name>
</gene>
<keyword evidence="3" id="KW-1185">Reference proteome</keyword>
<name>A0A2J5HS04_9EURO</name>